<gene>
    <name evidence="3" type="ORF">ACHAWU_006933</name>
</gene>
<reference evidence="3 4" key="1">
    <citation type="submission" date="2024-10" db="EMBL/GenBank/DDBJ databases">
        <title>Updated reference genomes for cyclostephanoid diatoms.</title>
        <authorList>
            <person name="Roberts W.R."/>
            <person name="Alverson A.J."/>
        </authorList>
    </citation>
    <scope>NUCLEOTIDE SEQUENCE [LARGE SCALE GENOMIC DNA]</scope>
    <source>
        <strain evidence="3 4">AJA232-27</strain>
    </source>
</reference>
<evidence type="ECO:0000313" key="4">
    <source>
        <dbReference type="Proteomes" id="UP001530293"/>
    </source>
</evidence>
<dbReference type="EMBL" id="JALLBG020000062">
    <property type="protein sequence ID" value="KAL3768832.1"/>
    <property type="molecule type" value="Genomic_DNA"/>
</dbReference>
<accession>A0ABD3N2R1</accession>
<name>A0ABD3N2R1_9STRA</name>
<keyword evidence="4" id="KW-1185">Reference proteome</keyword>
<dbReference type="PANTHER" id="PTHR12121">
    <property type="entry name" value="CARBON CATABOLITE REPRESSOR PROTEIN 4"/>
    <property type="match status" value="1"/>
</dbReference>
<dbReference type="Gene3D" id="3.60.10.10">
    <property type="entry name" value="Endonuclease/exonuclease/phosphatase"/>
    <property type="match status" value="2"/>
</dbReference>
<feature type="compositionally biased region" description="Polar residues" evidence="1">
    <location>
        <begin position="415"/>
        <end position="427"/>
    </location>
</feature>
<dbReference type="InterPro" id="IPR002782">
    <property type="entry name" value="Mut7-C_RNAse_dom"/>
</dbReference>
<feature type="compositionally biased region" description="Basic and acidic residues" evidence="1">
    <location>
        <begin position="354"/>
        <end position="368"/>
    </location>
</feature>
<dbReference type="SUPFAM" id="SSF56219">
    <property type="entry name" value="DNase I-like"/>
    <property type="match status" value="1"/>
</dbReference>
<proteinExistence type="predicted"/>
<feature type="compositionally biased region" description="Basic and acidic residues" evidence="1">
    <location>
        <begin position="377"/>
        <end position="386"/>
    </location>
</feature>
<protein>
    <recommendedName>
        <fullName evidence="2">Mut7-C RNAse domain-containing protein</fullName>
    </recommendedName>
</protein>
<evidence type="ECO:0000313" key="3">
    <source>
        <dbReference type="EMBL" id="KAL3768832.1"/>
    </source>
</evidence>
<comment type="caution">
    <text evidence="3">The sequence shown here is derived from an EMBL/GenBank/DDBJ whole genome shotgun (WGS) entry which is preliminary data.</text>
</comment>
<sequence>MTSLAESSAPTSSSTWVDRLRMVPIVPVSLLEKSSTEDGAYYSHATAAATASATEHQHQRRDATIDQPPQSLEFNIVSLNMLAETYISPRSHPGLPASYANVVFDSTKRRKLLVDTLERFCSPQKHTRGSKDKWDVIALQELDLVEPDDPILPAFQRWGYEVVRTPNDKRKDCCAIVFDSSKFSLIEYDVVKFDDLASLQHSVSSKEDEDDVTKKSSNSPPELTGLVRSFLRRNYAIVAHLKSVDTKQSVIVASVHLYWNPGFEYVKLCQAKYLLDRVAKFATVKARSGEGIEQIPPTTDHKALLLPTVICGDMNSKPGSVVHSLFVKPYVDARTVAPWNYFWGQDEEIMYTEEEKNGTRDDEKDRQDGVVAAKSDPTNERDDDQKNGVNGFTMNGLPSHLTMYCGLTADDNDSSRNGGTQEPTQQNDHLEAHVQIDAEYEGLRSSLLAWNGLHKRAMETSSPMNVSLPTDDATNSDDDGLKASLAWSKLHQRITPQDYQHSIPPLNIKYMLDYTLNRFTRWLRILGIDAALETLEEEKERTSGGEIALFDHCKREQRTLLTTSYKLLLRKDCPPGAYLLDPKSTSDLEKSLPRLLRTHGVELSPRTFLTRCVVCNGDIQRVFTDDEKRLIFMEHGAPNLIESKENVEVFRCNGCSQGYWWDDRPSSSASRVFSQATKLLRLCLRGGVNLKDEVVNDETKRRDMLGAFDFVDVAKERQSEEYLANDFDELSVISWLREEKMSSAFNLKSAYALGDTTMESLPFTNVTNDFVGCLDYVFFQQSDLDLIRTLNVPTSFKDLNSDGGHKGHLIPSNIWPSDHIAVGARFRLIRIGSIDERSEKSETPDRTHAPRCGCGCVPPILSLFEMAELRKKAKEKKAVEAASMEQTNS</sequence>
<evidence type="ECO:0000256" key="1">
    <source>
        <dbReference type="SAM" id="MobiDB-lite"/>
    </source>
</evidence>
<dbReference type="InterPro" id="IPR050410">
    <property type="entry name" value="CCR4/nocturin_mRNA_transcr"/>
</dbReference>
<feature type="domain" description="Mut7-C RNAse" evidence="2">
    <location>
        <begin position="509"/>
        <end position="660"/>
    </location>
</feature>
<dbReference type="Pfam" id="PF01927">
    <property type="entry name" value="Mut7-C"/>
    <property type="match status" value="1"/>
</dbReference>
<feature type="region of interest" description="Disordered" evidence="1">
    <location>
        <begin position="354"/>
        <end position="429"/>
    </location>
</feature>
<dbReference type="AlphaFoldDB" id="A0ABD3N2R1"/>
<dbReference type="PANTHER" id="PTHR12121:SF34">
    <property type="entry name" value="PROTEIN ANGEL"/>
    <property type="match status" value="1"/>
</dbReference>
<dbReference type="Proteomes" id="UP001530293">
    <property type="component" value="Unassembled WGS sequence"/>
</dbReference>
<evidence type="ECO:0000259" key="2">
    <source>
        <dbReference type="Pfam" id="PF01927"/>
    </source>
</evidence>
<dbReference type="InterPro" id="IPR036691">
    <property type="entry name" value="Endo/exonu/phosph_ase_sf"/>
</dbReference>
<organism evidence="3 4">
    <name type="scientific">Discostella pseudostelligera</name>
    <dbReference type="NCBI Taxonomy" id="259834"/>
    <lineage>
        <taxon>Eukaryota</taxon>
        <taxon>Sar</taxon>
        <taxon>Stramenopiles</taxon>
        <taxon>Ochrophyta</taxon>
        <taxon>Bacillariophyta</taxon>
        <taxon>Coscinodiscophyceae</taxon>
        <taxon>Thalassiosirophycidae</taxon>
        <taxon>Stephanodiscales</taxon>
        <taxon>Stephanodiscaceae</taxon>
        <taxon>Discostella</taxon>
    </lineage>
</organism>